<evidence type="ECO:0000313" key="4">
    <source>
        <dbReference type="EMBL" id="KJA18758.1"/>
    </source>
</evidence>
<keyword evidence="2" id="KW-0812">Transmembrane</keyword>
<keyword evidence="2" id="KW-1133">Transmembrane helix</keyword>
<evidence type="ECO:0000313" key="5">
    <source>
        <dbReference type="Proteomes" id="UP000054270"/>
    </source>
</evidence>
<dbReference type="EMBL" id="KN817585">
    <property type="protein sequence ID" value="KJA18758.1"/>
    <property type="molecule type" value="Genomic_DNA"/>
</dbReference>
<feature type="region of interest" description="Disordered" evidence="1">
    <location>
        <begin position="325"/>
        <end position="351"/>
    </location>
</feature>
<gene>
    <name evidence="4" type="ORF">HYPSUDRAFT_916655</name>
</gene>
<feature type="transmembrane region" description="Helical" evidence="2">
    <location>
        <begin position="127"/>
        <end position="148"/>
    </location>
</feature>
<evidence type="ECO:0000256" key="2">
    <source>
        <dbReference type="SAM" id="Phobius"/>
    </source>
</evidence>
<dbReference type="InterPro" id="IPR045339">
    <property type="entry name" value="DUF6534"/>
</dbReference>
<keyword evidence="5" id="KW-1185">Reference proteome</keyword>
<dbReference type="STRING" id="945553.A0A0D2M6H5"/>
<feature type="transmembrane region" description="Helical" evidence="2">
    <location>
        <begin position="93"/>
        <end position="115"/>
    </location>
</feature>
<keyword evidence="2" id="KW-0472">Membrane</keyword>
<dbReference type="OMA" id="YRIFRIT"/>
<feature type="transmembrane region" description="Helical" evidence="2">
    <location>
        <begin position="20"/>
        <end position="44"/>
    </location>
</feature>
<dbReference type="PANTHER" id="PTHR40465">
    <property type="entry name" value="CHROMOSOME 1, WHOLE GENOME SHOTGUN SEQUENCE"/>
    <property type="match status" value="1"/>
</dbReference>
<name>A0A0D2M6H5_HYPSF</name>
<feature type="transmembrane region" description="Helical" evidence="2">
    <location>
        <begin position="244"/>
        <end position="267"/>
    </location>
</feature>
<dbReference type="Proteomes" id="UP000054270">
    <property type="component" value="Unassembled WGS sequence"/>
</dbReference>
<dbReference type="OrthoDB" id="2536347at2759"/>
<sequence>MNSTNTDGGPNLREFHSALSALQLGSLFTWGLHGILSVQVYNYYLSFPNDPITRKLLVYSIWILETLHVGLATRDIYDLFINGFGSFQAVDKFHLIPLTIPIMGGIIGLICHLIFSYRIFRITRSWLIAGSIAILALCSASAAITFGAKMFEAKSLSKVLNSIPGLSSLDYACGLWNGLGAACDIIIAITLTCFLSKAPTGFRRTDLLVDRIIRLTIETGTVTATASVASVVLFVGFRKQIETVGIYFVVPAISIAKLYSITIMATFNNRPNAVGGPPPIADEEYRFDTVTGKSTLDPREIRIGRTVVRQVWPDGIPMSHIEIKTRPESLTGQNNDTDTDTVPMERDEGNA</sequence>
<accession>A0A0D2M6H5</accession>
<feature type="transmembrane region" description="Helical" evidence="2">
    <location>
        <begin position="56"/>
        <end position="73"/>
    </location>
</feature>
<dbReference type="PANTHER" id="PTHR40465:SF1">
    <property type="entry name" value="DUF6534 DOMAIN-CONTAINING PROTEIN"/>
    <property type="match status" value="1"/>
</dbReference>
<feature type="transmembrane region" description="Helical" evidence="2">
    <location>
        <begin position="215"/>
        <end position="238"/>
    </location>
</feature>
<protein>
    <recommendedName>
        <fullName evidence="3">DUF6534 domain-containing protein</fullName>
    </recommendedName>
</protein>
<feature type="domain" description="DUF6534" evidence="3">
    <location>
        <begin position="181"/>
        <end position="271"/>
    </location>
</feature>
<dbReference type="AlphaFoldDB" id="A0A0D2M6H5"/>
<feature type="transmembrane region" description="Helical" evidence="2">
    <location>
        <begin position="175"/>
        <end position="195"/>
    </location>
</feature>
<proteinExistence type="predicted"/>
<evidence type="ECO:0000259" key="3">
    <source>
        <dbReference type="Pfam" id="PF20152"/>
    </source>
</evidence>
<evidence type="ECO:0000256" key="1">
    <source>
        <dbReference type="SAM" id="MobiDB-lite"/>
    </source>
</evidence>
<reference evidence="5" key="1">
    <citation type="submission" date="2014-04" db="EMBL/GenBank/DDBJ databases">
        <title>Evolutionary Origins and Diversification of the Mycorrhizal Mutualists.</title>
        <authorList>
            <consortium name="DOE Joint Genome Institute"/>
            <consortium name="Mycorrhizal Genomics Consortium"/>
            <person name="Kohler A."/>
            <person name="Kuo A."/>
            <person name="Nagy L.G."/>
            <person name="Floudas D."/>
            <person name="Copeland A."/>
            <person name="Barry K.W."/>
            <person name="Cichocki N."/>
            <person name="Veneault-Fourrey C."/>
            <person name="LaButti K."/>
            <person name="Lindquist E.A."/>
            <person name="Lipzen A."/>
            <person name="Lundell T."/>
            <person name="Morin E."/>
            <person name="Murat C."/>
            <person name="Riley R."/>
            <person name="Ohm R."/>
            <person name="Sun H."/>
            <person name="Tunlid A."/>
            <person name="Henrissat B."/>
            <person name="Grigoriev I.V."/>
            <person name="Hibbett D.S."/>
            <person name="Martin F."/>
        </authorList>
    </citation>
    <scope>NUCLEOTIDE SEQUENCE [LARGE SCALE GENOMIC DNA]</scope>
    <source>
        <strain evidence="5">FD-334 SS-4</strain>
    </source>
</reference>
<dbReference type="Pfam" id="PF20152">
    <property type="entry name" value="DUF6534"/>
    <property type="match status" value="1"/>
</dbReference>
<organism evidence="4 5">
    <name type="scientific">Hypholoma sublateritium (strain FD-334 SS-4)</name>
    <dbReference type="NCBI Taxonomy" id="945553"/>
    <lineage>
        <taxon>Eukaryota</taxon>
        <taxon>Fungi</taxon>
        <taxon>Dikarya</taxon>
        <taxon>Basidiomycota</taxon>
        <taxon>Agaricomycotina</taxon>
        <taxon>Agaricomycetes</taxon>
        <taxon>Agaricomycetidae</taxon>
        <taxon>Agaricales</taxon>
        <taxon>Agaricineae</taxon>
        <taxon>Strophariaceae</taxon>
        <taxon>Hypholoma</taxon>
    </lineage>
</organism>